<proteinExistence type="predicted"/>
<dbReference type="Proteomes" id="UP001152024">
    <property type="component" value="Unassembled WGS sequence"/>
</dbReference>
<evidence type="ECO:0000256" key="1">
    <source>
        <dbReference type="SAM" id="MobiDB-lite"/>
    </source>
</evidence>
<dbReference type="EMBL" id="JAOQBH010000011">
    <property type="protein sequence ID" value="KAJ4128982.1"/>
    <property type="molecule type" value="Genomic_DNA"/>
</dbReference>
<dbReference type="InterPro" id="IPR031359">
    <property type="entry name" value="NACHT_N"/>
</dbReference>
<evidence type="ECO:0000313" key="3">
    <source>
        <dbReference type="EMBL" id="KAJ4128982.1"/>
    </source>
</evidence>
<comment type="caution">
    <text evidence="3">The sequence shown here is derived from an EMBL/GenBank/DDBJ whole genome shotgun (WGS) entry which is preliminary data.</text>
</comment>
<feature type="domain" description="NWD NACHT-NTPase N-terminal" evidence="2">
    <location>
        <begin position="51"/>
        <end position="242"/>
    </location>
</feature>
<protein>
    <recommendedName>
        <fullName evidence="2">NWD NACHT-NTPase N-terminal domain-containing protein</fullName>
    </recommendedName>
</protein>
<sequence>MHQLRDKIRDIELRLRKREPKTPNPRPAAQSINQSSGEPAIVAHQETIPRRLWNQAYDGLKESESDKNTVEAYETILTTYIQSEPVAEDPDKRWKQMERLVQHGLEKTAKDAGKKAAVNEWLTMIQPLKSAVDTGIKAAPEAAVPWAGICCALEILSSPLTEPKKNRDGMAYVLTRMEWYWKLWEVLLNKSCLTTVTELLRAEIEKHVVTLYQKLLLYQMKSVVTYHRSRLATFFRDLPKVDN</sequence>
<feature type="region of interest" description="Disordered" evidence="1">
    <location>
        <begin position="1"/>
        <end position="40"/>
    </location>
</feature>
<name>A0ABQ8R7X0_FUSEQ</name>
<evidence type="ECO:0000313" key="4">
    <source>
        <dbReference type="Proteomes" id="UP001152024"/>
    </source>
</evidence>
<gene>
    <name evidence="3" type="ORF">NW768_007508</name>
</gene>
<feature type="compositionally biased region" description="Basic and acidic residues" evidence="1">
    <location>
        <begin position="1"/>
        <end position="14"/>
    </location>
</feature>
<evidence type="ECO:0000259" key="2">
    <source>
        <dbReference type="Pfam" id="PF17100"/>
    </source>
</evidence>
<organism evidence="3 4">
    <name type="scientific">Fusarium equiseti</name>
    <name type="common">Fusarium scirpi</name>
    <dbReference type="NCBI Taxonomy" id="61235"/>
    <lineage>
        <taxon>Eukaryota</taxon>
        <taxon>Fungi</taxon>
        <taxon>Dikarya</taxon>
        <taxon>Ascomycota</taxon>
        <taxon>Pezizomycotina</taxon>
        <taxon>Sordariomycetes</taxon>
        <taxon>Hypocreomycetidae</taxon>
        <taxon>Hypocreales</taxon>
        <taxon>Nectriaceae</taxon>
        <taxon>Fusarium</taxon>
        <taxon>Fusarium incarnatum-equiseti species complex</taxon>
    </lineage>
</organism>
<reference evidence="3" key="1">
    <citation type="submission" date="2022-09" db="EMBL/GenBank/DDBJ databases">
        <title>Fusarium specimens isolated from Avocado Roots.</title>
        <authorList>
            <person name="Stajich J."/>
            <person name="Roper C."/>
            <person name="Heimlech-Rivalta G."/>
        </authorList>
    </citation>
    <scope>NUCLEOTIDE SEQUENCE</scope>
    <source>
        <strain evidence="3">CF00095</strain>
    </source>
</reference>
<keyword evidence="4" id="KW-1185">Reference proteome</keyword>
<accession>A0ABQ8R7X0</accession>
<dbReference type="Pfam" id="PF17100">
    <property type="entry name" value="NACHT_N"/>
    <property type="match status" value="1"/>
</dbReference>